<evidence type="ECO:0000256" key="2">
    <source>
        <dbReference type="ARBA" id="ARBA00022605"/>
    </source>
</evidence>
<keyword evidence="3 5" id="KW-0368">Histidine biosynthesis</keyword>
<keyword evidence="2 5" id="KW-0028">Amino-acid biosynthesis</keyword>
<dbReference type="PANTHER" id="PTHR23133:SF2">
    <property type="entry name" value="IMIDAZOLEGLYCEROL-PHOSPHATE DEHYDRATASE"/>
    <property type="match status" value="1"/>
</dbReference>
<evidence type="ECO:0000313" key="7">
    <source>
        <dbReference type="EMBL" id="ABE11523.1"/>
    </source>
</evidence>
<dbReference type="NCBIfam" id="NF002114">
    <property type="entry name" value="PRK00951.2-4"/>
    <property type="match status" value="1"/>
</dbReference>
<dbReference type="InterPro" id="IPR000807">
    <property type="entry name" value="ImidazoleglycerolP_deHydtase"/>
</dbReference>
<evidence type="ECO:0000256" key="3">
    <source>
        <dbReference type="ARBA" id="ARBA00023102"/>
    </source>
</evidence>
<comment type="pathway">
    <text evidence="1 5 6">Amino-acid biosynthesis; L-histidine biosynthesis; L-histidine from 5-phospho-alpha-D-ribose 1-diphosphate: step 6/9.</text>
</comment>
<evidence type="ECO:0000256" key="6">
    <source>
        <dbReference type="RuleBase" id="RU000599"/>
    </source>
</evidence>
<dbReference type="PROSITE" id="PS00955">
    <property type="entry name" value="IGP_DEHYDRATASE_2"/>
    <property type="match status" value="1"/>
</dbReference>
<dbReference type="NCBIfam" id="NF002109">
    <property type="entry name" value="PRK00951.1-5"/>
    <property type="match status" value="1"/>
</dbReference>
<dbReference type="Gene3D" id="3.30.230.40">
    <property type="entry name" value="Imidazole glycerol phosphate dehydratase, domain 1"/>
    <property type="match status" value="2"/>
</dbReference>
<dbReference type="EMBL" id="DQ366744">
    <property type="protein sequence ID" value="ABE11523.1"/>
    <property type="molecule type" value="Genomic_DNA"/>
</dbReference>
<dbReference type="PROSITE" id="PS00954">
    <property type="entry name" value="IGP_DEHYDRATASE_1"/>
    <property type="match status" value="1"/>
</dbReference>
<dbReference type="CDD" id="cd07914">
    <property type="entry name" value="IGPD"/>
    <property type="match status" value="1"/>
</dbReference>
<dbReference type="FunFam" id="3.30.230.40:FF:000002">
    <property type="entry name" value="Imidazoleglycerol-phosphate dehydratase"/>
    <property type="match status" value="1"/>
</dbReference>
<organism evidence="7">
    <name type="scientific">uncultured Prochlorococcus marinus clone HOT0M-8G12</name>
    <dbReference type="NCBI Taxonomy" id="379396"/>
    <lineage>
        <taxon>Bacteria</taxon>
        <taxon>Bacillati</taxon>
        <taxon>Cyanobacteriota</taxon>
        <taxon>Cyanophyceae</taxon>
        <taxon>Synechococcales</taxon>
        <taxon>Prochlorococcaceae</taxon>
        <taxon>Prochlorococcus</taxon>
    </lineage>
</organism>
<dbReference type="FunFam" id="3.30.230.40:FF:000003">
    <property type="entry name" value="Imidazoleglycerol-phosphate dehydratase HisB"/>
    <property type="match status" value="1"/>
</dbReference>
<protein>
    <recommendedName>
        <fullName evidence="5 6">Imidazoleglycerol-phosphate dehydratase</fullName>
        <shortName evidence="5">IGPD</shortName>
        <ecNumber evidence="5 6">4.2.1.19</ecNumber>
    </recommendedName>
</protein>
<gene>
    <name evidence="5 7" type="primary">hisB</name>
    <name evidence="7" type="ORF">HOT0M-8G12_0021</name>
</gene>
<name>Q1PJ57_PROMR</name>
<accession>Q1PJ57</accession>
<dbReference type="NCBIfam" id="NF002108">
    <property type="entry name" value="PRK00951.1-3"/>
    <property type="match status" value="1"/>
</dbReference>
<evidence type="ECO:0000256" key="1">
    <source>
        <dbReference type="ARBA" id="ARBA00005047"/>
    </source>
</evidence>
<dbReference type="NCBIfam" id="NF002111">
    <property type="entry name" value="PRK00951.2-1"/>
    <property type="match status" value="1"/>
</dbReference>
<dbReference type="PANTHER" id="PTHR23133">
    <property type="entry name" value="IMIDAZOLEGLYCEROL-PHOSPHATE DEHYDRATASE HIS7"/>
    <property type="match status" value="1"/>
</dbReference>
<comment type="similarity">
    <text evidence="5 6">Belongs to the imidazoleglycerol-phosphate dehydratase family.</text>
</comment>
<dbReference type="NCBIfam" id="NF002106">
    <property type="entry name" value="PRK00951.1-1"/>
    <property type="match status" value="1"/>
</dbReference>
<evidence type="ECO:0000256" key="4">
    <source>
        <dbReference type="ARBA" id="ARBA00023239"/>
    </source>
</evidence>
<reference evidence="7" key="1">
    <citation type="journal article" date="2006" name="Science">
        <title>Genomic islands and the ecology and evolution of Prochlorococcus.</title>
        <authorList>
            <person name="Coleman M.L."/>
            <person name="Sullivan M.B."/>
            <person name="Martiny A.C."/>
            <person name="Steglich C."/>
            <person name="Barry K."/>
            <person name="Delong E.F."/>
            <person name="Chisholm S.W."/>
        </authorList>
    </citation>
    <scope>NUCLEOTIDE SEQUENCE</scope>
</reference>
<dbReference type="InterPro" id="IPR020565">
    <property type="entry name" value="ImidazoleglycerP_deHydtase_CS"/>
</dbReference>
<dbReference type="Pfam" id="PF00475">
    <property type="entry name" value="IGPD"/>
    <property type="match status" value="1"/>
</dbReference>
<dbReference type="EC" id="4.2.1.19" evidence="5 6"/>
<proteinExistence type="inferred from homology"/>
<dbReference type="InterPro" id="IPR020568">
    <property type="entry name" value="Ribosomal_Su5_D2-typ_SF"/>
</dbReference>
<comment type="catalytic activity">
    <reaction evidence="5 6">
        <text>D-erythro-1-(imidazol-4-yl)glycerol 3-phosphate = 3-(imidazol-4-yl)-2-oxopropyl phosphate + H2O</text>
        <dbReference type="Rhea" id="RHEA:11040"/>
        <dbReference type="ChEBI" id="CHEBI:15377"/>
        <dbReference type="ChEBI" id="CHEBI:57766"/>
        <dbReference type="ChEBI" id="CHEBI:58278"/>
        <dbReference type="EC" id="4.2.1.19"/>
    </reaction>
</comment>
<dbReference type="InterPro" id="IPR038494">
    <property type="entry name" value="IGPD_sf"/>
</dbReference>
<sequence length="218" mass="24427">MMRVTALMECKLSIFLKMSSLRQSEIKRKTNETDISVFINLDGNGISDIDTGIPFLDHMLHQISSHGLFDLKIKAIGDTHIDDHHTNEDVGIALGKAFSKALGERKGISRFGHFFAPLDEALVQVTLDCSGRPHLSYDLQLKAPRIGNYDTELVREFFIAFVNNSGITLHINQIRGSNSHHIVEACFKAFSRAMRMATEIDPRRSDSIPSSKGMLEKQ</sequence>
<dbReference type="GO" id="GO:0000105">
    <property type="term" value="P:L-histidine biosynthetic process"/>
    <property type="evidence" value="ECO:0007669"/>
    <property type="project" value="UniProtKB-UniRule"/>
</dbReference>
<keyword evidence="5" id="KW-0963">Cytoplasm</keyword>
<dbReference type="UniPathway" id="UPA00031">
    <property type="reaction ID" value="UER00011"/>
</dbReference>
<dbReference type="SUPFAM" id="SSF54211">
    <property type="entry name" value="Ribosomal protein S5 domain 2-like"/>
    <property type="match status" value="2"/>
</dbReference>
<dbReference type="GO" id="GO:0004424">
    <property type="term" value="F:imidazoleglycerol-phosphate dehydratase activity"/>
    <property type="evidence" value="ECO:0007669"/>
    <property type="project" value="UniProtKB-UniRule"/>
</dbReference>
<dbReference type="HAMAP" id="MF_00076">
    <property type="entry name" value="HisB"/>
    <property type="match status" value="1"/>
</dbReference>
<keyword evidence="4 5" id="KW-0456">Lyase</keyword>
<reference evidence="7" key="2">
    <citation type="submission" date="2006-04" db="EMBL/GenBank/DDBJ databases">
        <title>Sequencing of the draft fosmids and assembly of Prochlorococcus marinus environmental genome fragment.</title>
        <authorList>
            <consortium name="US DOE Joint Genome Institute (JGI)"/>
            <person name="Copeland A."/>
            <person name="Lucas S."/>
            <person name="Lapidus A."/>
            <person name="Barry K."/>
            <person name="Detter J.C."/>
            <person name="Glavina T."/>
            <person name="Hammon N."/>
            <person name="Israni S."/>
            <person name="Richardson P."/>
        </authorList>
    </citation>
    <scope>NUCLEOTIDE SEQUENCE</scope>
</reference>
<evidence type="ECO:0000256" key="5">
    <source>
        <dbReference type="HAMAP-Rule" id="MF_00076"/>
    </source>
</evidence>
<dbReference type="AlphaFoldDB" id="Q1PJ57"/>
<dbReference type="GO" id="GO:0005737">
    <property type="term" value="C:cytoplasm"/>
    <property type="evidence" value="ECO:0007669"/>
    <property type="project" value="UniProtKB-SubCell"/>
</dbReference>
<comment type="subcellular location">
    <subcellularLocation>
        <location evidence="5 6">Cytoplasm</location>
    </subcellularLocation>
</comment>